<name>A0ABW5XB32_9FLAO</name>
<sequence>MNNIPNIAFQSTGNQNDFELLDLTKFFEKIPDISDHNPTRPHRIEFFALLMVTTGTGIHEIDLKTYDLKAGSVLKIAKGQVHAFQDSPKYEGFLIVFTESFVLNFFSKSSIKLISHFYNYHITTPIAQNNTGNATFINQLIEELKTENSFAQKNIIASLLDLYLLRLERKSKNNQIQINNSKRYNTFIQFKDLVESDYTTTRNVKDYAEKMLVSTKLLNQTVKQFTLNTAKSFIDNYVILEAKRAIVSTEKSFKEMAFDLGFDEVTNFTKFFKKHTGTTPKQFKTGL</sequence>
<dbReference type="Proteomes" id="UP001597438">
    <property type="component" value="Unassembled WGS sequence"/>
</dbReference>
<dbReference type="InterPro" id="IPR003313">
    <property type="entry name" value="AraC-bd"/>
</dbReference>
<evidence type="ECO:0000256" key="3">
    <source>
        <dbReference type="ARBA" id="ARBA00023163"/>
    </source>
</evidence>
<dbReference type="InterPro" id="IPR014710">
    <property type="entry name" value="RmlC-like_jellyroll"/>
</dbReference>
<dbReference type="EMBL" id="JBHUOJ010000048">
    <property type="protein sequence ID" value="MFD2835564.1"/>
    <property type="molecule type" value="Genomic_DNA"/>
</dbReference>
<dbReference type="Pfam" id="PF12833">
    <property type="entry name" value="HTH_18"/>
    <property type="match status" value="1"/>
</dbReference>
<dbReference type="PANTHER" id="PTHR43280">
    <property type="entry name" value="ARAC-FAMILY TRANSCRIPTIONAL REGULATOR"/>
    <property type="match status" value="1"/>
</dbReference>
<dbReference type="SUPFAM" id="SSF51215">
    <property type="entry name" value="Regulatory protein AraC"/>
    <property type="match status" value="1"/>
</dbReference>
<evidence type="ECO:0000259" key="4">
    <source>
        <dbReference type="PROSITE" id="PS01124"/>
    </source>
</evidence>
<dbReference type="SUPFAM" id="SSF46689">
    <property type="entry name" value="Homeodomain-like"/>
    <property type="match status" value="1"/>
</dbReference>
<dbReference type="RefSeq" id="WP_251743204.1">
    <property type="nucleotide sequence ID" value="NZ_JBHUOJ010000048.1"/>
</dbReference>
<dbReference type="PANTHER" id="PTHR43280:SF32">
    <property type="entry name" value="TRANSCRIPTIONAL REGULATORY PROTEIN"/>
    <property type="match status" value="1"/>
</dbReference>
<organism evidence="5 6">
    <name type="scientific">Christiangramia antarctica</name>
    <dbReference type="NCBI Taxonomy" id="2058158"/>
    <lineage>
        <taxon>Bacteria</taxon>
        <taxon>Pseudomonadati</taxon>
        <taxon>Bacteroidota</taxon>
        <taxon>Flavobacteriia</taxon>
        <taxon>Flavobacteriales</taxon>
        <taxon>Flavobacteriaceae</taxon>
        <taxon>Christiangramia</taxon>
    </lineage>
</organism>
<keyword evidence="1" id="KW-0805">Transcription regulation</keyword>
<keyword evidence="3" id="KW-0804">Transcription</keyword>
<evidence type="ECO:0000313" key="5">
    <source>
        <dbReference type="EMBL" id="MFD2835564.1"/>
    </source>
</evidence>
<keyword evidence="2" id="KW-0238">DNA-binding</keyword>
<dbReference type="Gene3D" id="2.60.120.10">
    <property type="entry name" value="Jelly Rolls"/>
    <property type="match status" value="1"/>
</dbReference>
<reference evidence="6" key="1">
    <citation type="journal article" date="2019" name="Int. J. Syst. Evol. Microbiol.">
        <title>The Global Catalogue of Microorganisms (GCM) 10K type strain sequencing project: providing services to taxonomists for standard genome sequencing and annotation.</title>
        <authorList>
            <consortium name="The Broad Institute Genomics Platform"/>
            <consortium name="The Broad Institute Genome Sequencing Center for Infectious Disease"/>
            <person name="Wu L."/>
            <person name="Ma J."/>
        </authorList>
    </citation>
    <scope>NUCLEOTIDE SEQUENCE [LARGE SCALE GENOMIC DNA]</scope>
    <source>
        <strain evidence="6">KCTC 52925</strain>
    </source>
</reference>
<keyword evidence="6" id="KW-1185">Reference proteome</keyword>
<dbReference type="Gene3D" id="1.10.10.60">
    <property type="entry name" value="Homeodomain-like"/>
    <property type="match status" value="1"/>
</dbReference>
<evidence type="ECO:0000313" key="6">
    <source>
        <dbReference type="Proteomes" id="UP001597438"/>
    </source>
</evidence>
<evidence type="ECO:0000256" key="2">
    <source>
        <dbReference type="ARBA" id="ARBA00023125"/>
    </source>
</evidence>
<evidence type="ECO:0000256" key="1">
    <source>
        <dbReference type="ARBA" id="ARBA00023015"/>
    </source>
</evidence>
<proteinExistence type="predicted"/>
<dbReference type="InterPro" id="IPR009057">
    <property type="entry name" value="Homeodomain-like_sf"/>
</dbReference>
<dbReference type="Pfam" id="PF02311">
    <property type="entry name" value="AraC_binding"/>
    <property type="match status" value="1"/>
</dbReference>
<gene>
    <name evidence="5" type="ORF">ACFSYS_19885</name>
</gene>
<dbReference type="PROSITE" id="PS01124">
    <property type="entry name" value="HTH_ARAC_FAMILY_2"/>
    <property type="match status" value="1"/>
</dbReference>
<feature type="domain" description="HTH araC/xylS-type" evidence="4">
    <location>
        <begin position="188"/>
        <end position="286"/>
    </location>
</feature>
<protein>
    <submittedName>
        <fullName evidence="5">Helix-turn-helix domain-containing protein</fullName>
    </submittedName>
</protein>
<dbReference type="InterPro" id="IPR037923">
    <property type="entry name" value="HTH-like"/>
</dbReference>
<comment type="caution">
    <text evidence="5">The sequence shown here is derived from an EMBL/GenBank/DDBJ whole genome shotgun (WGS) entry which is preliminary data.</text>
</comment>
<dbReference type="InterPro" id="IPR018060">
    <property type="entry name" value="HTH_AraC"/>
</dbReference>
<dbReference type="SMART" id="SM00342">
    <property type="entry name" value="HTH_ARAC"/>
    <property type="match status" value="1"/>
</dbReference>
<accession>A0ABW5XB32</accession>